<gene>
    <name evidence="9" type="ORF">WMO41_03065</name>
</gene>
<dbReference type="PANTHER" id="PTHR45453">
    <property type="entry name" value="PHOSPHATE REGULON SENSOR PROTEIN PHOR"/>
    <property type="match status" value="1"/>
</dbReference>
<evidence type="ECO:0000256" key="6">
    <source>
        <dbReference type="ARBA" id="ARBA00022777"/>
    </source>
</evidence>
<organism evidence="9 10">
    <name type="scientific">Ventrimonas faecis</name>
    <dbReference type="NCBI Taxonomy" id="3133170"/>
    <lineage>
        <taxon>Bacteria</taxon>
        <taxon>Bacillati</taxon>
        <taxon>Bacillota</taxon>
        <taxon>Clostridia</taxon>
        <taxon>Lachnospirales</taxon>
        <taxon>Lachnospiraceae</taxon>
        <taxon>Ventrimonas</taxon>
    </lineage>
</organism>
<evidence type="ECO:0000256" key="4">
    <source>
        <dbReference type="ARBA" id="ARBA00022553"/>
    </source>
</evidence>
<name>A0ABV1HIM4_9FIRM</name>
<dbReference type="SMART" id="SM00387">
    <property type="entry name" value="HATPase_c"/>
    <property type="match status" value="1"/>
</dbReference>
<dbReference type="Pfam" id="PF02518">
    <property type="entry name" value="HATPase_c"/>
    <property type="match status" value="1"/>
</dbReference>
<dbReference type="EMBL" id="JBBMFJ010000004">
    <property type="protein sequence ID" value="MEQ2562160.1"/>
    <property type="molecule type" value="Genomic_DNA"/>
</dbReference>
<dbReference type="GO" id="GO:0016301">
    <property type="term" value="F:kinase activity"/>
    <property type="evidence" value="ECO:0007669"/>
    <property type="project" value="UniProtKB-KW"/>
</dbReference>
<keyword evidence="5" id="KW-0808">Transferase</keyword>
<dbReference type="PRINTS" id="PR00344">
    <property type="entry name" value="BCTRLSENSOR"/>
</dbReference>
<keyword evidence="4" id="KW-0597">Phosphoprotein</keyword>
<evidence type="ECO:0000256" key="7">
    <source>
        <dbReference type="ARBA" id="ARBA00023012"/>
    </source>
</evidence>
<sequence length="124" mass="13595">MNISRKRLYIGGMTCVNCQNKIEQAVKYSNEGGMIQIRVKQEKLKAVLIVEDQGIGMAEEDLPLIFERFYRTDLSRSRKTGGAGIGLAIVKAIVQAHQGTVTVISKVGCGSRFTVTLPAGERTH</sequence>
<proteinExistence type="predicted"/>
<evidence type="ECO:0000256" key="5">
    <source>
        <dbReference type="ARBA" id="ARBA00022679"/>
    </source>
</evidence>
<comment type="catalytic activity">
    <reaction evidence="1">
        <text>ATP + protein L-histidine = ADP + protein N-phospho-L-histidine.</text>
        <dbReference type="EC" id="2.7.13.3"/>
    </reaction>
</comment>
<dbReference type="RefSeq" id="WP_349228514.1">
    <property type="nucleotide sequence ID" value="NZ_JBBMFJ010000004.1"/>
</dbReference>
<protein>
    <recommendedName>
        <fullName evidence="3">histidine kinase</fullName>
        <ecNumber evidence="3">2.7.13.3</ecNumber>
    </recommendedName>
</protein>
<evidence type="ECO:0000259" key="8">
    <source>
        <dbReference type="PROSITE" id="PS50109"/>
    </source>
</evidence>
<dbReference type="InterPro" id="IPR005467">
    <property type="entry name" value="His_kinase_dom"/>
</dbReference>
<accession>A0ABV1HIM4</accession>
<dbReference type="InterPro" id="IPR003594">
    <property type="entry name" value="HATPase_dom"/>
</dbReference>
<evidence type="ECO:0000256" key="2">
    <source>
        <dbReference type="ARBA" id="ARBA00004370"/>
    </source>
</evidence>
<dbReference type="EC" id="2.7.13.3" evidence="3"/>
<feature type="domain" description="Histidine kinase" evidence="8">
    <location>
        <begin position="20"/>
        <end position="121"/>
    </location>
</feature>
<dbReference type="PANTHER" id="PTHR45453:SF1">
    <property type="entry name" value="PHOSPHATE REGULON SENSOR PROTEIN PHOR"/>
    <property type="match status" value="1"/>
</dbReference>
<evidence type="ECO:0000313" key="10">
    <source>
        <dbReference type="Proteomes" id="UP001437460"/>
    </source>
</evidence>
<dbReference type="Gene3D" id="3.30.565.10">
    <property type="entry name" value="Histidine kinase-like ATPase, C-terminal domain"/>
    <property type="match status" value="1"/>
</dbReference>
<dbReference type="Proteomes" id="UP001437460">
    <property type="component" value="Unassembled WGS sequence"/>
</dbReference>
<dbReference type="CDD" id="cd00075">
    <property type="entry name" value="HATPase"/>
    <property type="match status" value="1"/>
</dbReference>
<keyword evidence="7" id="KW-0902">Two-component regulatory system</keyword>
<evidence type="ECO:0000256" key="3">
    <source>
        <dbReference type="ARBA" id="ARBA00012438"/>
    </source>
</evidence>
<evidence type="ECO:0000256" key="1">
    <source>
        <dbReference type="ARBA" id="ARBA00000085"/>
    </source>
</evidence>
<dbReference type="InterPro" id="IPR050351">
    <property type="entry name" value="BphY/WalK/GraS-like"/>
</dbReference>
<keyword evidence="6 9" id="KW-0418">Kinase</keyword>
<comment type="subcellular location">
    <subcellularLocation>
        <location evidence="2">Membrane</location>
    </subcellularLocation>
</comment>
<dbReference type="InterPro" id="IPR004358">
    <property type="entry name" value="Sig_transdc_His_kin-like_C"/>
</dbReference>
<reference evidence="9 10" key="1">
    <citation type="submission" date="2024-03" db="EMBL/GenBank/DDBJ databases">
        <title>Human intestinal bacterial collection.</title>
        <authorList>
            <person name="Pauvert C."/>
            <person name="Hitch T.C.A."/>
            <person name="Clavel T."/>
        </authorList>
    </citation>
    <scope>NUCLEOTIDE SEQUENCE [LARGE SCALE GENOMIC DNA]</scope>
    <source>
        <strain evidence="9 10">CLA-AP-H27</strain>
    </source>
</reference>
<comment type="caution">
    <text evidence="9">The sequence shown here is derived from an EMBL/GenBank/DDBJ whole genome shotgun (WGS) entry which is preliminary data.</text>
</comment>
<evidence type="ECO:0000313" key="9">
    <source>
        <dbReference type="EMBL" id="MEQ2562160.1"/>
    </source>
</evidence>
<keyword evidence="10" id="KW-1185">Reference proteome</keyword>
<dbReference type="InterPro" id="IPR036890">
    <property type="entry name" value="HATPase_C_sf"/>
</dbReference>
<dbReference type="SUPFAM" id="SSF55874">
    <property type="entry name" value="ATPase domain of HSP90 chaperone/DNA topoisomerase II/histidine kinase"/>
    <property type="match status" value="1"/>
</dbReference>
<dbReference type="PROSITE" id="PS50109">
    <property type="entry name" value="HIS_KIN"/>
    <property type="match status" value="1"/>
</dbReference>